<dbReference type="PROSITE" id="PS00498">
    <property type="entry name" value="TYROSINASE_2"/>
    <property type="match status" value="1"/>
</dbReference>
<dbReference type="InterPro" id="IPR008922">
    <property type="entry name" value="Di-copper_centre_dom_sf"/>
</dbReference>
<name>A0A1I7RJ76_BURXY</name>
<dbReference type="Proteomes" id="UP000582659">
    <property type="component" value="Unassembled WGS sequence"/>
</dbReference>
<keyword evidence="2" id="KW-1015">Disulfide bond</keyword>
<dbReference type="SMART" id="SM00254">
    <property type="entry name" value="ShKT"/>
    <property type="match status" value="4"/>
</dbReference>
<feature type="compositionally biased region" description="Pro residues" evidence="3">
    <location>
        <begin position="735"/>
        <end position="745"/>
    </location>
</feature>
<dbReference type="EMBL" id="CAJFDI010000004">
    <property type="protein sequence ID" value="CAD5228755.1"/>
    <property type="molecule type" value="Genomic_DNA"/>
</dbReference>
<protein>
    <submittedName>
        <fullName evidence="6">(pine wood nematode) hypothetical protein</fullName>
    </submittedName>
</protein>
<dbReference type="GO" id="GO:0046872">
    <property type="term" value="F:metal ion binding"/>
    <property type="evidence" value="ECO:0007669"/>
    <property type="project" value="UniProtKB-KW"/>
</dbReference>
<evidence type="ECO:0000256" key="1">
    <source>
        <dbReference type="ARBA" id="ARBA00022723"/>
    </source>
</evidence>
<evidence type="ECO:0000256" key="2">
    <source>
        <dbReference type="PROSITE-ProRule" id="PRU01005"/>
    </source>
</evidence>
<dbReference type="WBParaSite" id="BXY_0075800.1">
    <property type="protein sequence ID" value="BXY_0075800.1"/>
    <property type="gene ID" value="BXY_0075800"/>
</dbReference>
<feature type="signal peptide" evidence="4">
    <location>
        <begin position="1"/>
        <end position="19"/>
    </location>
</feature>
<dbReference type="GO" id="GO:0016491">
    <property type="term" value="F:oxidoreductase activity"/>
    <property type="evidence" value="ECO:0007669"/>
    <property type="project" value="InterPro"/>
</dbReference>
<evidence type="ECO:0000313" key="8">
    <source>
        <dbReference type="Proteomes" id="UP000659654"/>
    </source>
</evidence>
<feature type="disulfide bond" evidence="2">
    <location>
        <begin position="519"/>
        <end position="553"/>
    </location>
</feature>
<evidence type="ECO:0000313" key="6">
    <source>
        <dbReference type="EMBL" id="CAD5228755.1"/>
    </source>
</evidence>
<reference evidence="6" key="2">
    <citation type="submission" date="2020-09" db="EMBL/GenBank/DDBJ databases">
        <authorList>
            <person name="Kikuchi T."/>
        </authorList>
    </citation>
    <scope>NUCLEOTIDE SEQUENCE</scope>
    <source>
        <strain evidence="6">Ka4C1</strain>
    </source>
</reference>
<reference evidence="9" key="1">
    <citation type="submission" date="2016-11" db="UniProtKB">
        <authorList>
            <consortium name="WormBaseParasite"/>
        </authorList>
    </citation>
    <scope>IDENTIFICATION</scope>
</reference>
<feature type="disulfide bond" evidence="2">
    <location>
        <begin position="474"/>
        <end position="508"/>
    </location>
</feature>
<feature type="chain" id="PRO_5036308595" evidence="4">
    <location>
        <begin position="20"/>
        <end position="829"/>
    </location>
</feature>
<dbReference type="AlphaFoldDB" id="A0A1I7RJ76"/>
<evidence type="ECO:0000259" key="5">
    <source>
        <dbReference type="PROSITE" id="PS51670"/>
    </source>
</evidence>
<dbReference type="InterPro" id="IPR003582">
    <property type="entry name" value="ShKT_dom"/>
</dbReference>
<dbReference type="InterPro" id="IPR002227">
    <property type="entry name" value="Tyrosinase_Cu-bd"/>
</dbReference>
<feature type="domain" description="ShKT" evidence="5">
    <location>
        <begin position="670"/>
        <end position="703"/>
    </location>
</feature>
<feature type="region of interest" description="Disordered" evidence="3">
    <location>
        <begin position="735"/>
        <end position="757"/>
    </location>
</feature>
<feature type="region of interest" description="Disordered" evidence="3">
    <location>
        <begin position="777"/>
        <end position="800"/>
    </location>
</feature>
<feature type="disulfide bond" evidence="2">
    <location>
        <begin position="626"/>
        <end position="660"/>
    </location>
</feature>
<dbReference type="PROSITE" id="PS51670">
    <property type="entry name" value="SHKT"/>
    <property type="match status" value="4"/>
</dbReference>
<keyword evidence="1" id="KW-0479">Metal-binding</keyword>
<dbReference type="EMBL" id="CAJFCV020000004">
    <property type="protein sequence ID" value="CAG9119435.1"/>
    <property type="molecule type" value="Genomic_DNA"/>
</dbReference>
<comment type="caution">
    <text evidence="2">Lacks conserved residue(s) required for the propagation of feature annotation.</text>
</comment>
<evidence type="ECO:0000313" key="7">
    <source>
        <dbReference type="Proteomes" id="UP000095284"/>
    </source>
</evidence>
<keyword evidence="4" id="KW-0732">Signal</keyword>
<sequence length="829" mass="92122">MVKPFLLLIPLLVFPPANSIDCNTAPTATLQRICRQLSKWDEGARKHPPPAKTALPPGIDESLNGLEIPLQAQTAFDCVTIGCLCGYLGGTGSSDDSHFCRLPDGSGVTKSRRKEYRMLSDVERRRLHSAIKTIKQRQGPGSYDFFASVHKAFDKAGAAHSGPAFLPWHREYLKRFEISLRLVDPQVNVPYWDSTLDSRIPDPKDSILWTDEFFGSSDANGWVVGGDFSPWRTIQGTDKIRRNLGGEGHPFNDTELEMLLNMPDIEEVLAFTAPGKGCPIRPNFYSLEYTHGNVHMFVGGDMYEQATSGNDPSFYFHHAFTDLIWETWRQLRQDRNSREVVYPLTQGSCASSYHTAGADMHPFGPWKNIDGLSNRYTDDFYEYAPRPTCSLPSKDCGSPYLFCLTSGGQARCASKIKLGGSCKGISDADRPCYQGMCVADECIPDPDYLKPDPVPTTSPPSKITPRHTEQSETCYNSQECCNMWAKEGQCEANKNYMREYCPASCGICTPVSYKLSDECPNRHIKCREWSAQGQCTKNTMYMNENCRKACNLCNIPKTCAKSTVSTTAPSAKPAATTKPTSRVVVSKTTTIALSKVTTTAIPHSITPQQFQGTAVSWGSKCTSPGCNNENMCCQHWANQGECRKNPIYMMCWCRVSCGVCTPTDYSYGDCADYNSQCAEWSKRGECDKNPWMLENCRQSCGTCLTFKQLKQTCEANGGKKRLTFEAKIASPTIAPTPVPIPPSAPPDLSLQTAPTLPPPPYEPEHHHHFAGDFWGHHQDFDHPHHHHQSAESSWGAGYAGPSSGGYGRPRFYDGGWGRWGREVVRNNLM</sequence>
<proteinExistence type="predicted"/>
<dbReference type="PRINTS" id="PR00092">
    <property type="entry name" value="TYROSINASE"/>
</dbReference>
<feature type="domain" description="ShKT" evidence="5">
    <location>
        <begin position="626"/>
        <end position="660"/>
    </location>
</feature>
<gene>
    <name evidence="6" type="ORF">BXYJ_LOCUS10603</name>
</gene>
<feature type="domain" description="ShKT" evidence="5">
    <location>
        <begin position="519"/>
        <end position="553"/>
    </location>
</feature>
<dbReference type="PANTHER" id="PTHR11474:SF21">
    <property type="entry name" value="SHKT DOMAIN-CONTAINING PROTEIN"/>
    <property type="match status" value="1"/>
</dbReference>
<dbReference type="eggNOG" id="ENOG502QRET">
    <property type="taxonomic scope" value="Eukaryota"/>
</dbReference>
<accession>A0A1I7RJ76</accession>
<evidence type="ECO:0000313" key="9">
    <source>
        <dbReference type="WBParaSite" id="BXY_0075800.1"/>
    </source>
</evidence>
<dbReference type="Pfam" id="PF00264">
    <property type="entry name" value="Tyrosinase"/>
    <property type="match status" value="1"/>
</dbReference>
<dbReference type="Proteomes" id="UP000095284">
    <property type="component" value="Unplaced"/>
</dbReference>
<evidence type="ECO:0000256" key="3">
    <source>
        <dbReference type="SAM" id="MobiDB-lite"/>
    </source>
</evidence>
<keyword evidence="8" id="KW-1185">Reference proteome</keyword>
<dbReference type="SUPFAM" id="SSF48056">
    <property type="entry name" value="Di-copper centre-containing domain"/>
    <property type="match status" value="1"/>
</dbReference>
<dbReference type="PROSITE" id="PS00497">
    <property type="entry name" value="TYROSINASE_1"/>
    <property type="match status" value="1"/>
</dbReference>
<evidence type="ECO:0000256" key="4">
    <source>
        <dbReference type="SAM" id="SignalP"/>
    </source>
</evidence>
<feature type="domain" description="ShKT" evidence="5">
    <location>
        <begin position="474"/>
        <end position="508"/>
    </location>
</feature>
<dbReference type="PANTHER" id="PTHR11474">
    <property type="entry name" value="TYROSINASE FAMILY MEMBER"/>
    <property type="match status" value="1"/>
</dbReference>
<dbReference type="Proteomes" id="UP000659654">
    <property type="component" value="Unassembled WGS sequence"/>
</dbReference>
<dbReference type="OrthoDB" id="6132182at2759"/>
<dbReference type="SMR" id="A0A1I7RJ76"/>
<dbReference type="Gene3D" id="1.10.1280.10">
    <property type="entry name" value="Di-copper center containing domain from catechol oxidase"/>
    <property type="match status" value="1"/>
</dbReference>
<dbReference type="Pfam" id="PF01549">
    <property type="entry name" value="ShK"/>
    <property type="match status" value="4"/>
</dbReference>
<organism evidence="7 9">
    <name type="scientific">Bursaphelenchus xylophilus</name>
    <name type="common">Pinewood nematode worm</name>
    <name type="synonym">Aphelenchoides xylophilus</name>
    <dbReference type="NCBI Taxonomy" id="6326"/>
    <lineage>
        <taxon>Eukaryota</taxon>
        <taxon>Metazoa</taxon>
        <taxon>Ecdysozoa</taxon>
        <taxon>Nematoda</taxon>
        <taxon>Chromadorea</taxon>
        <taxon>Rhabditida</taxon>
        <taxon>Tylenchina</taxon>
        <taxon>Tylenchomorpha</taxon>
        <taxon>Aphelenchoidea</taxon>
        <taxon>Aphelenchoididae</taxon>
        <taxon>Bursaphelenchus</taxon>
    </lineage>
</organism>
<dbReference type="InterPro" id="IPR050316">
    <property type="entry name" value="Tyrosinase/Hemocyanin"/>
</dbReference>